<dbReference type="AlphaFoldDB" id="A0A8J3ACW7"/>
<sequence length="66" mass="7825">MKILALVISLICIIIPLRLLYKELKETKKINDRMGMIFGFFFEPLEPWSMLFYVGFLGFLYSVIFL</sequence>
<comment type="caution">
    <text evidence="2">The sequence shown here is derived from an EMBL/GenBank/DDBJ whole genome shotgun (WGS) entry which is preliminary data.</text>
</comment>
<keyword evidence="1" id="KW-0472">Membrane</keyword>
<keyword evidence="3" id="KW-1185">Reference proteome</keyword>
<protein>
    <submittedName>
        <fullName evidence="2">Uncharacterized protein</fullName>
    </submittedName>
</protein>
<dbReference type="EMBL" id="BMHB01000001">
    <property type="protein sequence ID" value="GGI11613.1"/>
    <property type="molecule type" value="Genomic_DNA"/>
</dbReference>
<reference evidence="3" key="1">
    <citation type="journal article" date="2019" name="Int. J. Syst. Evol. Microbiol.">
        <title>The Global Catalogue of Microorganisms (GCM) 10K type strain sequencing project: providing services to taxonomists for standard genome sequencing and annotation.</title>
        <authorList>
            <consortium name="The Broad Institute Genomics Platform"/>
            <consortium name="The Broad Institute Genome Sequencing Center for Infectious Disease"/>
            <person name="Wu L."/>
            <person name="Ma J."/>
        </authorList>
    </citation>
    <scope>NUCLEOTIDE SEQUENCE [LARGE SCALE GENOMIC DNA]</scope>
    <source>
        <strain evidence="3">CGMCC 1.14993</strain>
    </source>
</reference>
<evidence type="ECO:0000313" key="3">
    <source>
        <dbReference type="Proteomes" id="UP000626244"/>
    </source>
</evidence>
<gene>
    <name evidence="2" type="ORF">GCM10007380_08720</name>
</gene>
<keyword evidence="1" id="KW-0812">Transmembrane</keyword>
<evidence type="ECO:0000256" key="1">
    <source>
        <dbReference type="SAM" id="Phobius"/>
    </source>
</evidence>
<evidence type="ECO:0000313" key="2">
    <source>
        <dbReference type="EMBL" id="GGI11613.1"/>
    </source>
</evidence>
<dbReference type="Proteomes" id="UP000626244">
    <property type="component" value="Unassembled WGS sequence"/>
</dbReference>
<keyword evidence="1" id="KW-1133">Transmembrane helix</keyword>
<name>A0A8J3ACW7_9BACI</name>
<organism evidence="2 3">
    <name type="scientific">Gottfriedia solisilvae</name>
    <dbReference type="NCBI Taxonomy" id="1516104"/>
    <lineage>
        <taxon>Bacteria</taxon>
        <taxon>Bacillati</taxon>
        <taxon>Bacillota</taxon>
        <taxon>Bacilli</taxon>
        <taxon>Bacillales</taxon>
        <taxon>Bacillaceae</taxon>
        <taxon>Gottfriedia</taxon>
    </lineage>
</organism>
<feature type="transmembrane region" description="Helical" evidence="1">
    <location>
        <begin position="48"/>
        <end position="65"/>
    </location>
</feature>
<accession>A0A8J3ACW7</accession>
<proteinExistence type="predicted"/>